<dbReference type="AlphaFoldDB" id="A0A2P2IJ03"/>
<reference evidence="1" key="1">
    <citation type="submission" date="2018-02" db="EMBL/GenBank/DDBJ databases">
        <title>Rhizophora mucronata_Transcriptome.</title>
        <authorList>
            <person name="Meera S.P."/>
            <person name="Sreeshan A."/>
            <person name="Augustine A."/>
        </authorList>
    </citation>
    <scope>NUCLEOTIDE SEQUENCE</scope>
    <source>
        <tissue evidence="1">Leaf</tissue>
    </source>
</reference>
<protein>
    <submittedName>
        <fullName evidence="1">Uncharacterized protein</fullName>
    </submittedName>
</protein>
<proteinExistence type="predicted"/>
<evidence type="ECO:0000313" key="1">
    <source>
        <dbReference type="EMBL" id="MBW81204.1"/>
    </source>
</evidence>
<dbReference type="EMBL" id="GGEC01000721">
    <property type="protein sequence ID" value="MBW81204.1"/>
    <property type="molecule type" value="Transcribed_RNA"/>
</dbReference>
<name>A0A2P2IJ03_RHIMU</name>
<organism evidence="1">
    <name type="scientific">Rhizophora mucronata</name>
    <name type="common">Asiatic mangrove</name>
    <dbReference type="NCBI Taxonomy" id="61149"/>
    <lineage>
        <taxon>Eukaryota</taxon>
        <taxon>Viridiplantae</taxon>
        <taxon>Streptophyta</taxon>
        <taxon>Embryophyta</taxon>
        <taxon>Tracheophyta</taxon>
        <taxon>Spermatophyta</taxon>
        <taxon>Magnoliopsida</taxon>
        <taxon>eudicotyledons</taxon>
        <taxon>Gunneridae</taxon>
        <taxon>Pentapetalae</taxon>
        <taxon>rosids</taxon>
        <taxon>fabids</taxon>
        <taxon>Malpighiales</taxon>
        <taxon>Rhizophoraceae</taxon>
        <taxon>Rhizophora</taxon>
    </lineage>
</organism>
<accession>A0A2P2IJ03</accession>
<sequence>MSMAAKISFMRLTLLSVLCSPSLVSFLILLITTVCIGTIRTSNSDPRSEATPNCW</sequence>